<proteinExistence type="predicted"/>
<evidence type="ECO:0000313" key="1">
    <source>
        <dbReference type="EMBL" id="CAD7577067.1"/>
    </source>
</evidence>
<dbReference type="AlphaFoldDB" id="A0A7R9PBL0"/>
<reference evidence="1" key="1">
    <citation type="submission" date="2020-11" db="EMBL/GenBank/DDBJ databases">
        <authorList>
            <person name="Tran Van P."/>
        </authorList>
    </citation>
    <scope>NUCLEOTIDE SEQUENCE</scope>
</reference>
<protein>
    <submittedName>
        <fullName evidence="1">(California timema) hypothetical protein</fullName>
    </submittedName>
</protein>
<sequence>MSSMDDMDSEVRNLYISPRDHVTSSTHSLPLNNLNIMALRETRSFTGVLDELHHNDKIDGNKLARHRTWPDEANHLPTQVADPSKPNFSISTREKYSRVIHMIADQVLNYKGHRFSINDIAPVWKKDCRMWLWKSVRNAHKNQRNSEKNENYQ</sequence>
<organism evidence="1">
    <name type="scientific">Timema californicum</name>
    <name type="common">California timema</name>
    <name type="synonym">Walking stick</name>
    <dbReference type="NCBI Taxonomy" id="61474"/>
    <lineage>
        <taxon>Eukaryota</taxon>
        <taxon>Metazoa</taxon>
        <taxon>Ecdysozoa</taxon>
        <taxon>Arthropoda</taxon>
        <taxon>Hexapoda</taxon>
        <taxon>Insecta</taxon>
        <taxon>Pterygota</taxon>
        <taxon>Neoptera</taxon>
        <taxon>Polyneoptera</taxon>
        <taxon>Phasmatodea</taxon>
        <taxon>Timematodea</taxon>
        <taxon>Timematoidea</taxon>
        <taxon>Timematidae</taxon>
        <taxon>Timema</taxon>
    </lineage>
</organism>
<accession>A0A7R9PBL0</accession>
<gene>
    <name evidence="1" type="ORF">TCMB3V08_LOCUS9623</name>
</gene>
<name>A0A7R9PBL0_TIMCA</name>
<dbReference type="EMBL" id="OE185060">
    <property type="protein sequence ID" value="CAD7577067.1"/>
    <property type="molecule type" value="Genomic_DNA"/>
</dbReference>